<accession>A0ABX3A169</accession>
<gene>
    <name evidence="1" type="ORF">BGC07_17455</name>
</gene>
<keyword evidence="2" id="KW-1185">Reference proteome</keyword>
<comment type="caution">
    <text evidence="1">The sequence shown here is derived from an EMBL/GenBank/DDBJ whole genome shotgun (WGS) entry which is preliminary data.</text>
</comment>
<name>A0ABX3A169_9GAMM</name>
<evidence type="ECO:0000313" key="2">
    <source>
        <dbReference type="Proteomes" id="UP000094329"/>
    </source>
</evidence>
<dbReference type="Proteomes" id="UP000094329">
    <property type="component" value="Unassembled WGS sequence"/>
</dbReference>
<organism evidence="1 2">
    <name type="scientific">Piscirickettsia litoralis</name>
    <dbReference type="NCBI Taxonomy" id="1891921"/>
    <lineage>
        <taxon>Bacteria</taxon>
        <taxon>Pseudomonadati</taxon>
        <taxon>Pseudomonadota</taxon>
        <taxon>Gammaproteobacteria</taxon>
        <taxon>Thiotrichales</taxon>
        <taxon>Piscirickettsiaceae</taxon>
        <taxon>Piscirickettsia</taxon>
    </lineage>
</organism>
<dbReference type="EMBL" id="MDTU01000005">
    <property type="protein sequence ID" value="ODN41200.1"/>
    <property type="molecule type" value="Genomic_DNA"/>
</dbReference>
<reference evidence="1 2" key="1">
    <citation type="submission" date="2016-08" db="EMBL/GenBank/DDBJ databases">
        <title>Draft genome sequence of Candidatus Piscirickettsia litoralis, from seawater.</title>
        <authorList>
            <person name="Wan X."/>
            <person name="Lee A.J."/>
            <person name="Hou S."/>
            <person name="Donachie S.P."/>
        </authorList>
    </citation>
    <scope>NUCLEOTIDE SEQUENCE [LARGE SCALE GENOMIC DNA]</scope>
    <source>
        <strain evidence="1 2">Y2</strain>
    </source>
</reference>
<proteinExistence type="predicted"/>
<protein>
    <submittedName>
        <fullName evidence="1">Uncharacterized protein</fullName>
    </submittedName>
</protein>
<sequence length="304" mass="35282">MITLFTILALLLVVVLFIKANKPSKQINLKIIKVESLRGLSKLHEDNSKAIPAHWPRLTEIGNEEPLCPYCGYRFESMPQRKSKCPSCNNYFRSRKRPLDQKKVLLKEEDLEQLCIEWIVFEGEYEGYLKRKKEFEDERHRISASRGGGKVSDADVHWGLWNKGLLESAALWNWGEYAQIKQRMANQLKKEGKLNYALNMYLEAFYWEINGPVNKQGYLDLESDPAFKPKELGIPIPALTRNIHRLAGKLNIEDQELQKLFIKQAATIHSNYKLPLLPEDAWLCVIEAINEMQELMARLKKKKA</sequence>
<evidence type="ECO:0000313" key="1">
    <source>
        <dbReference type="EMBL" id="ODN41200.1"/>
    </source>
</evidence>